<evidence type="ECO:0000259" key="2">
    <source>
        <dbReference type="PROSITE" id="PS50878"/>
    </source>
</evidence>
<dbReference type="Pfam" id="PF00078">
    <property type="entry name" value="RVT_1"/>
    <property type="match status" value="1"/>
</dbReference>
<evidence type="ECO:0000313" key="3">
    <source>
        <dbReference type="EMBL" id="REE01302.1"/>
    </source>
</evidence>
<comment type="similarity">
    <text evidence="1">Belongs to the bacterial reverse transcriptase family.</text>
</comment>
<sequence length="174" mass="20479">MPQGSPISPLLSNILLDELDKELVRRGIRYVRYADDFSIYVKSKAEAREIGNAIYEFLRDKLRLPINRDKSGIRRPVNFELLGYGFASEYKKDVKGQYQLVVSKKAWGNLKRKLKDISRKTRPMSITDRFQKLSAVWKGWVNNFRLANISTKLKALDEWLRNRLRYCIWHDRGA</sequence>
<comment type="caution">
    <text evidence="3">The sequence shown here is derived from an EMBL/GenBank/DDBJ whole genome shotgun (WGS) entry which is preliminary data.</text>
</comment>
<dbReference type="SUPFAM" id="SSF56672">
    <property type="entry name" value="DNA/RNA polymerases"/>
    <property type="match status" value="1"/>
</dbReference>
<dbReference type="InterPro" id="IPR043502">
    <property type="entry name" value="DNA/RNA_pol_sf"/>
</dbReference>
<dbReference type="InterPro" id="IPR051083">
    <property type="entry name" value="GrpII_Intron_Splice-Mob/Def"/>
</dbReference>
<name>A0A3D9L5L3_MARFU</name>
<dbReference type="InterPro" id="IPR013597">
    <property type="entry name" value="Mat_intron_G2"/>
</dbReference>
<dbReference type="Proteomes" id="UP000256779">
    <property type="component" value="Unassembled WGS sequence"/>
</dbReference>
<dbReference type="InterPro" id="IPR000477">
    <property type="entry name" value="RT_dom"/>
</dbReference>
<dbReference type="EMBL" id="QREG01000004">
    <property type="protein sequence ID" value="REE01302.1"/>
    <property type="molecule type" value="Genomic_DNA"/>
</dbReference>
<dbReference type="PROSITE" id="PS50878">
    <property type="entry name" value="RT_POL"/>
    <property type="match status" value="1"/>
</dbReference>
<proteinExistence type="inferred from homology"/>
<protein>
    <submittedName>
        <fullName evidence="3">Group II intron maturase</fullName>
    </submittedName>
</protein>
<keyword evidence="4" id="KW-1185">Reference proteome</keyword>
<dbReference type="PANTHER" id="PTHR34047:SF8">
    <property type="entry name" value="PROTEIN YKFC"/>
    <property type="match status" value="1"/>
</dbReference>
<evidence type="ECO:0000313" key="4">
    <source>
        <dbReference type="Proteomes" id="UP000256779"/>
    </source>
</evidence>
<evidence type="ECO:0000256" key="1">
    <source>
        <dbReference type="ARBA" id="ARBA00034120"/>
    </source>
</evidence>
<organism evidence="3 4">
    <name type="scientific">Marinoscillum furvescens DSM 4134</name>
    <dbReference type="NCBI Taxonomy" id="1122208"/>
    <lineage>
        <taxon>Bacteria</taxon>
        <taxon>Pseudomonadati</taxon>
        <taxon>Bacteroidota</taxon>
        <taxon>Cytophagia</taxon>
        <taxon>Cytophagales</taxon>
        <taxon>Reichenbachiellaceae</taxon>
        <taxon>Marinoscillum</taxon>
    </lineage>
</organism>
<reference evidence="3 4" key="1">
    <citation type="submission" date="2018-07" db="EMBL/GenBank/DDBJ databases">
        <title>Genomic Encyclopedia of Type Strains, Phase IV (KMG-IV): sequencing the most valuable type-strain genomes for metagenomic binning, comparative biology and taxonomic classification.</title>
        <authorList>
            <person name="Goeker M."/>
        </authorList>
    </citation>
    <scope>NUCLEOTIDE SEQUENCE [LARGE SCALE GENOMIC DNA]</scope>
    <source>
        <strain evidence="3 4">DSM 4134</strain>
    </source>
</reference>
<dbReference type="AlphaFoldDB" id="A0A3D9L5L3"/>
<feature type="domain" description="Reverse transcriptase" evidence="2">
    <location>
        <begin position="1"/>
        <end position="86"/>
    </location>
</feature>
<dbReference type="Pfam" id="PF08388">
    <property type="entry name" value="GIIM"/>
    <property type="match status" value="1"/>
</dbReference>
<accession>A0A3D9L5L3</accession>
<gene>
    <name evidence="3" type="ORF">C7460_104325</name>
</gene>
<dbReference type="PANTHER" id="PTHR34047">
    <property type="entry name" value="NUCLEAR INTRON MATURASE 1, MITOCHONDRIAL-RELATED"/>
    <property type="match status" value="1"/>
</dbReference>